<dbReference type="GO" id="GO:0016491">
    <property type="term" value="F:oxidoreductase activity"/>
    <property type="evidence" value="ECO:0007669"/>
    <property type="project" value="UniProtKB-KW"/>
</dbReference>
<comment type="caution">
    <text evidence="8">The sequence shown here is derived from an EMBL/GenBank/DDBJ whole genome shotgun (WGS) entry which is preliminary data.</text>
</comment>
<dbReference type="SUPFAM" id="SSF52821">
    <property type="entry name" value="Rhodanese/Cell cycle control phosphatase"/>
    <property type="match status" value="1"/>
</dbReference>
<evidence type="ECO:0000313" key="8">
    <source>
        <dbReference type="EMBL" id="KHM45078.1"/>
    </source>
</evidence>
<sequence length="555" mass="60422">MKKYLIVGGVAGGATAAARLRRLEEDAEIIMFERGGDVSFANCGLPYYVGGTIKYRDDLLVMDPAAFKRLFNIDVRIYSEVVSVNPEAKSVQVRFGDTQYEEHYDALLLAPGAKPLTPGIPGIEHKNIVTLRNVPDADILHKLSHDYPSGRAVVVGGGFVGIESAENIIQQGLEVTVVEAAPHILAPFDTDIVVQAEDELRSNGVNLKLGDGVKEFHHEPNGSIKVELSSGEMLEADFVVLSIGVRPDTGFLQDSGIDLNDRGYIVVNEYMQTNFKDIYAVGDAVQTYNGQTSEAGSLALAGPANSQGRLAADNINGGQRKYRGFVGSSILKVFELTAASTGMNERALQRQGLVYGKDYRFTVTFPADHATYYPGAKNFTMKMIFSMKDGKVLGAQAIGPKGVDKRIDVIASVIRFGGTVQDLMDLELAYAPPFSSAKDPVNMAGYYADNIMQGMTNPLLPNELEAELNKGALLIDVRSPEMFAAGHIKGAVNIPAPKLRTQLDTLDKNRSIIVSCRVGINGYYMERMLTQHGFTVRNLMGGFSYARWFALDIQN</sequence>
<dbReference type="eggNOG" id="COG0607">
    <property type="taxonomic scope" value="Bacteria"/>
</dbReference>
<dbReference type="Proteomes" id="UP000030993">
    <property type="component" value="Unassembled WGS sequence"/>
</dbReference>
<evidence type="ECO:0000256" key="1">
    <source>
        <dbReference type="ARBA" id="ARBA00001974"/>
    </source>
</evidence>
<dbReference type="Pfam" id="PF07992">
    <property type="entry name" value="Pyr_redox_2"/>
    <property type="match status" value="1"/>
</dbReference>
<evidence type="ECO:0000256" key="2">
    <source>
        <dbReference type="ARBA" id="ARBA00009130"/>
    </source>
</evidence>
<dbReference type="InterPro" id="IPR001763">
    <property type="entry name" value="Rhodanese-like_dom"/>
</dbReference>
<comment type="similarity">
    <text evidence="2">Belongs to the class-III pyridine nucleotide-disulfide oxidoreductase family.</text>
</comment>
<dbReference type="SUPFAM" id="SSF51905">
    <property type="entry name" value="FAD/NAD(P)-binding domain"/>
    <property type="match status" value="1"/>
</dbReference>
<evidence type="ECO:0000256" key="3">
    <source>
        <dbReference type="ARBA" id="ARBA00022630"/>
    </source>
</evidence>
<evidence type="ECO:0000259" key="7">
    <source>
        <dbReference type="PROSITE" id="PS50206"/>
    </source>
</evidence>
<keyword evidence="3" id="KW-0285">Flavoprotein</keyword>
<dbReference type="InterPro" id="IPR036188">
    <property type="entry name" value="FAD/NAD-bd_sf"/>
</dbReference>
<keyword evidence="4" id="KW-0274">FAD</keyword>
<dbReference type="AlphaFoldDB" id="A0A0B2JE48"/>
<dbReference type="Gene3D" id="3.50.50.60">
    <property type="entry name" value="FAD/NAD(P)-binding domain"/>
    <property type="match status" value="2"/>
</dbReference>
<organism evidence="8 9">
    <name type="scientific">Anaerovibrio lipolyticus</name>
    <dbReference type="NCBI Taxonomy" id="82374"/>
    <lineage>
        <taxon>Bacteria</taxon>
        <taxon>Bacillati</taxon>
        <taxon>Bacillota</taxon>
        <taxon>Negativicutes</taxon>
        <taxon>Selenomonadales</taxon>
        <taxon>Selenomonadaceae</taxon>
        <taxon>Anaerovibrio</taxon>
    </lineage>
</organism>
<accession>A0A0B2JE48</accession>
<dbReference type="RefSeq" id="WP_039212408.1">
    <property type="nucleotide sequence ID" value="NZ_JSCE01000265.1"/>
</dbReference>
<feature type="domain" description="Rhodanese" evidence="7">
    <location>
        <begin position="468"/>
        <end position="547"/>
    </location>
</feature>
<dbReference type="InterPro" id="IPR016156">
    <property type="entry name" value="FAD/NAD-linked_Rdtase_dimer_sf"/>
</dbReference>
<dbReference type="SMART" id="SM00450">
    <property type="entry name" value="RHOD"/>
    <property type="match status" value="1"/>
</dbReference>
<dbReference type="InterPro" id="IPR004099">
    <property type="entry name" value="Pyr_nucl-diS_OxRdtase_dimer"/>
</dbReference>
<keyword evidence="5" id="KW-0560">Oxidoreductase</keyword>
<reference evidence="8 9" key="1">
    <citation type="journal article" date="2013" name="PLoS ONE">
        <title>Identification and characterization of three novel lipases belonging to families II and V from Anaerovibrio lipolyticus 5ST.</title>
        <authorList>
            <person name="Prive F."/>
            <person name="Kaderbhai N.N."/>
            <person name="Girdwood S."/>
            <person name="Worgan H.J."/>
            <person name="Pinloche E."/>
            <person name="Scollan N.D."/>
            <person name="Huws S.A."/>
            <person name="Newbold C.J."/>
        </authorList>
    </citation>
    <scope>NUCLEOTIDE SEQUENCE [LARGE SCALE GENOMIC DNA]</scope>
    <source>
        <strain evidence="8 9">5S</strain>
    </source>
</reference>
<dbReference type="InterPro" id="IPR050260">
    <property type="entry name" value="FAD-bd_OxRdtase"/>
</dbReference>
<dbReference type="PANTHER" id="PTHR43429">
    <property type="entry name" value="PYRIDINE NUCLEOTIDE-DISULFIDE OXIDOREDUCTASE DOMAIN-CONTAINING"/>
    <property type="match status" value="1"/>
</dbReference>
<dbReference type="PRINTS" id="PR00411">
    <property type="entry name" value="PNDRDTASEI"/>
</dbReference>
<dbReference type="Pfam" id="PF00581">
    <property type="entry name" value="Rhodanese"/>
    <property type="match status" value="1"/>
</dbReference>
<comment type="cofactor">
    <cofactor evidence="1">
        <name>FAD</name>
        <dbReference type="ChEBI" id="CHEBI:57692"/>
    </cofactor>
</comment>
<evidence type="ECO:0000256" key="6">
    <source>
        <dbReference type="ARBA" id="ARBA00023284"/>
    </source>
</evidence>
<dbReference type="STRING" id="82374.NZ47_14045"/>
<protein>
    <submittedName>
        <fullName evidence="8">CoA-disulfide reductase</fullName>
    </submittedName>
</protein>
<evidence type="ECO:0000313" key="9">
    <source>
        <dbReference type="Proteomes" id="UP000030993"/>
    </source>
</evidence>
<dbReference type="Gene3D" id="3.40.250.10">
    <property type="entry name" value="Rhodanese-like domain"/>
    <property type="match status" value="1"/>
</dbReference>
<gene>
    <name evidence="8" type="ORF">NZ47_14045</name>
</gene>
<keyword evidence="6" id="KW-0676">Redox-active center</keyword>
<dbReference type="eggNOG" id="COG0446">
    <property type="taxonomic scope" value="Bacteria"/>
</dbReference>
<dbReference type="PROSITE" id="PS50206">
    <property type="entry name" value="RHODANESE_3"/>
    <property type="match status" value="1"/>
</dbReference>
<dbReference type="Pfam" id="PF02852">
    <property type="entry name" value="Pyr_redox_dim"/>
    <property type="match status" value="1"/>
</dbReference>
<keyword evidence="9" id="KW-1185">Reference proteome</keyword>
<dbReference type="PRINTS" id="PR00368">
    <property type="entry name" value="FADPNR"/>
</dbReference>
<evidence type="ECO:0000256" key="5">
    <source>
        <dbReference type="ARBA" id="ARBA00023002"/>
    </source>
</evidence>
<name>A0A0B2JE48_9FIRM</name>
<evidence type="ECO:0000256" key="4">
    <source>
        <dbReference type="ARBA" id="ARBA00022827"/>
    </source>
</evidence>
<dbReference type="InterPro" id="IPR036873">
    <property type="entry name" value="Rhodanese-like_dom_sf"/>
</dbReference>
<dbReference type="EMBL" id="JSCE01000265">
    <property type="protein sequence ID" value="KHM45078.1"/>
    <property type="molecule type" value="Genomic_DNA"/>
</dbReference>
<dbReference type="SUPFAM" id="SSF55424">
    <property type="entry name" value="FAD/NAD-linked reductases, dimerisation (C-terminal) domain"/>
    <property type="match status" value="1"/>
</dbReference>
<proteinExistence type="inferred from homology"/>
<dbReference type="PANTHER" id="PTHR43429:SF1">
    <property type="entry name" value="NAD(P)H SULFUR OXIDOREDUCTASE (COA-DEPENDENT)"/>
    <property type="match status" value="1"/>
</dbReference>
<dbReference type="InterPro" id="IPR023753">
    <property type="entry name" value="FAD/NAD-binding_dom"/>
</dbReference>